<accession>A0A0F9CNH1</accession>
<dbReference type="AlphaFoldDB" id="A0A0F9CNH1"/>
<organism evidence="1">
    <name type="scientific">marine sediment metagenome</name>
    <dbReference type="NCBI Taxonomy" id="412755"/>
    <lineage>
        <taxon>unclassified sequences</taxon>
        <taxon>metagenomes</taxon>
        <taxon>ecological metagenomes</taxon>
    </lineage>
</organism>
<evidence type="ECO:0000313" key="1">
    <source>
        <dbReference type="EMBL" id="KKL50883.1"/>
    </source>
</evidence>
<sequence>MPRLYCDANPRTIAYVLDGGGSGYQTLPDGHT</sequence>
<reference evidence="1" key="1">
    <citation type="journal article" date="2015" name="Nature">
        <title>Complex archaea that bridge the gap between prokaryotes and eukaryotes.</title>
        <authorList>
            <person name="Spang A."/>
            <person name="Saw J.H."/>
            <person name="Jorgensen S.L."/>
            <person name="Zaremba-Niedzwiedzka K."/>
            <person name="Martijn J."/>
            <person name="Lind A.E."/>
            <person name="van Eijk R."/>
            <person name="Schleper C."/>
            <person name="Guy L."/>
            <person name="Ettema T.J."/>
        </authorList>
    </citation>
    <scope>NUCLEOTIDE SEQUENCE</scope>
</reference>
<proteinExistence type="predicted"/>
<comment type="caution">
    <text evidence="1">The sequence shown here is derived from an EMBL/GenBank/DDBJ whole genome shotgun (WGS) entry which is preliminary data.</text>
</comment>
<name>A0A0F9CNH1_9ZZZZ</name>
<protein>
    <submittedName>
        <fullName evidence="1">Uncharacterized protein</fullName>
    </submittedName>
</protein>
<feature type="non-terminal residue" evidence="1">
    <location>
        <position position="32"/>
    </location>
</feature>
<gene>
    <name evidence="1" type="ORF">LCGC14_2301070</name>
</gene>
<dbReference type="EMBL" id="LAZR01032441">
    <property type="protein sequence ID" value="KKL50883.1"/>
    <property type="molecule type" value="Genomic_DNA"/>
</dbReference>